<evidence type="ECO:0000313" key="5">
    <source>
        <dbReference type="Proteomes" id="UP001162640"/>
    </source>
</evidence>
<protein>
    <recommendedName>
        <fullName evidence="3">Fungal lipase-type domain-containing protein</fullName>
    </recommendedName>
</protein>
<dbReference type="InterPro" id="IPR029058">
    <property type="entry name" value="AB_hydrolase_fold"/>
</dbReference>
<reference evidence="5" key="1">
    <citation type="journal article" date="2023" name="Commun. Biol.">
        <title>Genome analysis of Parmales, the sister group of diatoms, reveals the evolutionary specialization of diatoms from phago-mixotrophs to photoautotrophs.</title>
        <authorList>
            <person name="Ban H."/>
            <person name="Sato S."/>
            <person name="Yoshikawa S."/>
            <person name="Yamada K."/>
            <person name="Nakamura Y."/>
            <person name="Ichinomiya M."/>
            <person name="Sato N."/>
            <person name="Blanc-Mathieu R."/>
            <person name="Endo H."/>
            <person name="Kuwata A."/>
            <person name="Ogata H."/>
        </authorList>
    </citation>
    <scope>NUCLEOTIDE SEQUENCE [LARGE SCALE GENOMIC DNA]</scope>
</reference>
<keyword evidence="1" id="KW-0812">Transmembrane</keyword>
<evidence type="ECO:0000256" key="2">
    <source>
        <dbReference type="SAM" id="SignalP"/>
    </source>
</evidence>
<keyword evidence="1" id="KW-1133">Transmembrane helix</keyword>
<accession>A0A9W6ZFW9</accession>
<keyword evidence="1" id="KW-0472">Membrane</keyword>
<dbReference type="Pfam" id="PF01764">
    <property type="entry name" value="Lipase_3"/>
    <property type="match status" value="1"/>
</dbReference>
<dbReference type="Proteomes" id="UP001162640">
    <property type="component" value="Unassembled WGS sequence"/>
</dbReference>
<dbReference type="AlphaFoldDB" id="A0A9W6ZFW9"/>
<name>A0A9W6ZFW9_9STRA</name>
<feature type="chain" id="PRO_5040967655" description="Fungal lipase-type domain-containing protein" evidence="2">
    <location>
        <begin position="20"/>
        <end position="596"/>
    </location>
</feature>
<comment type="caution">
    <text evidence="4">The sequence shown here is derived from an EMBL/GenBank/DDBJ whole genome shotgun (WGS) entry which is preliminary data.</text>
</comment>
<dbReference type="GO" id="GO:0006629">
    <property type="term" value="P:lipid metabolic process"/>
    <property type="evidence" value="ECO:0007669"/>
    <property type="project" value="InterPro"/>
</dbReference>
<dbReference type="SUPFAM" id="SSF53474">
    <property type="entry name" value="alpha/beta-Hydrolases"/>
    <property type="match status" value="1"/>
</dbReference>
<evidence type="ECO:0000313" key="4">
    <source>
        <dbReference type="EMBL" id="GMH49635.1"/>
    </source>
</evidence>
<feature type="transmembrane region" description="Helical" evidence="1">
    <location>
        <begin position="526"/>
        <end position="550"/>
    </location>
</feature>
<gene>
    <name evidence="4" type="ORF">TL16_g00571</name>
</gene>
<keyword evidence="2" id="KW-0732">Signal</keyword>
<proteinExistence type="predicted"/>
<dbReference type="InterPro" id="IPR002921">
    <property type="entry name" value="Fungal_lipase-type"/>
</dbReference>
<feature type="signal peptide" evidence="2">
    <location>
        <begin position="1"/>
        <end position="19"/>
    </location>
</feature>
<dbReference type="EMBL" id="BLQM01000010">
    <property type="protein sequence ID" value="GMH49635.1"/>
    <property type="molecule type" value="Genomic_DNA"/>
</dbReference>
<sequence length="596" mass="67058">MRILTLLFLLAQNCLLAHSLDYGRMLEVVKNDDLHPMQLEDHPASSIGGLRLSSIYQWHPDDPSKLQEHVMEESEYRRRLDTGIYNFTDGCCSLKTERERVRTAAALNFHFYPYGYDELYDDEAGEAAWNKDVIYEAGEGLERTNGKLGANGAERVKNAELYQKKQQALLASFLTSDALSEDWDPRHYPEDTFNEGSDQATGVAMGIYESSDGEKMIVFRGSYSSGDFDNIVKWIKDWILDRMEKRVKDSYTDMGYELTSEQEARSGGDVQSRCALRAGTTVFTQLHNTDLANNADGVSKNDIKKWGYWPITKMMVRQVLPADRDQGAEGDIYITGHSQGGARASLVSMWLEKEDGSKYRTYAMSPVGVSCFSRKLSFLPGSTEGENLLLDVDPTYLHDQIISYYHPFDFYALMDYQVGTVCKYGTSRLGTDLEGGNDLMRWVDKTVGYTGPELMVDIFQREPSEAFSNTRFWTHSILWMNLIFQNEDILLADGTTDGGCADELLIPEGDPDGVCPEGNSDATCNALFLGVGLALFLVIVLIPVCCCACTHTCCFKRSKKDNKTVFERTVRPNMGDPKKMVRELTRREPAVVPVES</sequence>
<organism evidence="4 5">
    <name type="scientific">Triparma laevis f. inornata</name>
    <dbReference type="NCBI Taxonomy" id="1714386"/>
    <lineage>
        <taxon>Eukaryota</taxon>
        <taxon>Sar</taxon>
        <taxon>Stramenopiles</taxon>
        <taxon>Ochrophyta</taxon>
        <taxon>Bolidophyceae</taxon>
        <taxon>Parmales</taxon>
        <taxon>Triparmaceae</taxon>
        <taxon>Triparma</taxon>
    </lineage>
</organism>
<evidence type="ECO:0000256" key="1">
    <source>
        <dbReference type="SAM" id="Phobius"/>
    </source>
</evidence>
<dbReference type="Gene3D" id="3.40.50.1820">
    <property type="entry name" value="alpha/beta hydrolase"/>
    <property type="match status" value="1"/>
</dbReference>
<feature type="domain" description="Fungal lipase-type" evidence="3">
    <location>
        <begin position="325"/>
        <end position="358"/>
    </location>
</feature>
<evidence type="ECO:0000259" key="3">
    <source>
        <dbReference type="Pfam" id="PF01764"/>
    </source>
</evidence>